<dbReference type="EMBL" id="PNIO01000019">
    <property type="protein sequence ID" value="PMP71942.1"/>
    <property type="molecule type" value="Genomic_DNA"/>
</dbReference>
<sequence>LKAFATKEDLKAFATKEDLKAFATKEDLKAFATKEDFLEFERRLSDAIEKIREGVRLYLYELERQIVEIKSKLRFYDFDFIARQNDTMIKILKDLYEEKTVISNKLKEHETRLEEIEVMLKSS</sequence>
<feature type="non-terminal residue" evidence="1">
    <location>
        <position position="1"/>
    </location>
</feature>
<name>A0A2J6WNG2_9BACT</name>
<dbReference type="AlphaFoldDB" id="A0A2J6WNG2"/>
<comment type="caution">
    <text evidence="1">The sequence shown here is derived from an EMBL/GenBank/DDBJ whole genome shotgun (WGS) entry which is preliminary data.</text>
</comment>
<organism evidence="1 2">
    <name type="scientific">Thermodesulfovibrio aggregans</name>
    <dbReference type="NCBI Taxonomy" id="86166"/>
    <lineage>
        <taxon>Bacteria</taxon>
        <taxon>Pseudomonadati</taxon>
        <taxon>Nitrospirota</taxon>
        <taxon>Thermodesulfovibrionia</taxon>
        <taxon>Thermodesulfovibrionales</taxon>
        <taxon>Thermodesulfovibrionaceae</taxon>
        <taxon>Thermodesulfovibrio</taxon>
    </lineage>
</organism>
<accession>A0A2J6WNG2</accession>
<evidence type="ECO:0000313" key="2">
    <source>
        <dbReference type="Proteomes" id="UP000242288"/>
    </source>
</evidence>
<protein>
    <submittedName>
        <fullName evidence="1">Uncharacterized protein</fullName>
    </submittedName>
</protein>
<reference evidence="1 2" key="1">
    <citation type="submission" date="2018-01" db="EMBL/GenBank/DDBJ databases">
        <title>Metagenomic assembled genomes from two thermal pools in the Uzon Caldera, Kamchatka, Russia.</title>
        <authorList>
            <person name="Wilkins L."/>
            <person name="Ettinger C."/>
        </authorList>
    </citation>
    <scope>NUCLEOTIDE SEQUENCE [LARGE SCALE GENOMIC DNA]</scope>
    <source>
        <strain evidence="1">ZAV-04</strain>
    </source>
</reference>
<dbReference type="Proteomes" id="UP000242288">
    <property type="component" value="Unassembled WGS sequence"/>
</dbReference>
<proteinExistence type="predicted"/>
<gene>
    <name evidence="1" type="ORF">C0186_02520</name>
</gene>
<evidence type="ECO:0000313" key="1">
    <source>
        <dbReference type="EMBL" id="PMP71942.1"/>
    </source>
</evidence>